<organism evidence="3">
    <name type="scientific">Nippostrongylus brasiliensis</name>
    <name type="common">Rat hookworm</name>
    <dbReference type="NCBI Taxonomy" id="27835"/>
    <lineage>
        <taxon>Eukaryota</taxon>
        <taxon>Metazoa</taxon>
        <taxon>Ecdysozoa</taxon>
        <taxon>Nematoda</taxon>
        <taxon>Chromadorea</taxon>
        <taxon>Rhabditida</taxon>
        <taxon>Rhabditina</taxon>
        <taxon>Rhabditomorpha</taxon>
        <taxon>Strongyloidea</taxon>
        <taxon>Heligmosomidae</taxon>
        <taxon>Nippostrongylus</taxon>
    </lineage>
</organism>
<dbReference type="WBParaSite" id="NBR_0002234301-mRNA-1">
    <property type="protein sequence ID" value="NBR_0002234301-mRNA-1"/>
    <property type="gene ID" value="NBR_0002234301"/>
</dbReference>
<keyword evidence="2" id="KW-1185">Reference proteome</keyword>
<evidence type="ECO:0000313" key="3">
    <source>
        <dbReference type="WBParaSite" id="NBR_0002234301-mRNA-1"/>
    </source>
</evidence>
<protein>
    <submittedName>
        <fullName evidence="3">Carrier domain-containing protein</fullName>
    </submittedName>
</protein>
<evidence type="ECO:0000313" key="1">
    <source>
        <dbReference type="EMBL" id="VDL87113.1"/>
    </source>
</evidence>
<proteinExistence type="predicted"/>
<dbReference type="AlphaFoldDB" id="A0A0N4YYM1"/>
<reference evidence="3" key="1">
    <citation type="submission" date="2017-02" db="UniProtKB">
        <authorList>
            <consortium name="WormBaseParasite"/>
        </authorList>
    </citation>
    <scope>IDENTIFICATION</scope>
</reference>
<name>A0A0N4YYM1_NIPBR</name>
<accession>A0A0N4YYM1</accession>
<evidence type="ECO:0000313" key="2">
    <source>
        <dbReference type="Proteomes" id="UP000271162"/>
    </source>
</evidence>
<dbReference type="Proteomes" id="UP000271162">
    <property type="component" value="Unassembled WGS sequence"/>
</dbReference>
<dbReference type="EMBL" id="UYSL01027841">
    <property type="protein sequence ID" value="VDL87113.1"/>
    <property type="molecule type" value="Genomic_DNA"/>
</dbReference>
<sequence length="78" mass="8645">MDDCDRTEKERECVWRMVLDVSSQSSSDQIRTDGLDSALIMSYEAALTDELSEVTTRPPRSPGQATLVVERVEPAGRG</sequence>
<reference evidence="1 2" key="2">
    <citation type="submission" date="2018-11" db="EMBL/GenBank/DDBJ databases">
        <authorList>
            <consortium name="Pathogen Informatics"/>
        </authorList>
    </citation>
    <scope>NUCLEOTIDE SEQUENCE [LARGE SCALE GENOMIC DNA]</scope>
</reference>
<gene>
    <name evidence="1" type="ORF">NBR_LOCUS22344</name>
</gene>